<feature type="region of interest" description="Disordered" evidence="1">
    <location>
        <begin position="99"/>
        <end position="121"/>
    </location>
</feature>
<dbReference type="EMBL" id="JAEHOD010000001">
    <property type="protein sequence ID" value="KAG2455159.1"/>
    <property type="molecule type" value="Genomic_DNA"/>
</dbReference>
<keyword evidence="2" id="KW-1133">Transmembrane helix</keyword>
<feature type="transmembrane region" description="Helical" evidence="2">
    <location>
        <begin position="285"/>
        <end position="305"/>
    </location>
</feature>
<reference evidence="3" key="1">
    <citation type="journal article" date="2020" name="bioRxiv">
        <title>Comparative genomics of Chlamydomonas.</title>
        <authorList>
            <person name="Craig R.J."/>
            <person name="Hasan A.R."/>
            <person name="Ness R.W."/>
            <person name="Keightley P.D."/>
        </authorList>
    </citation>
    <scope>NUCLEOTIDE SEQUENCE</scope>
    <source>
        <strain evidence="3">CCAP 11/173</strain>
    </source>
</reference>
<keyword evidence="2" id="KW-0812">Transmembrane</keyword>
<dbReference type="AlphaFoldDB" id="A0A835WVM7"/>
<evidence type="ECO:0000313" key="4">
    <source>
        <dbReference type="Proteomes" id="UP000613740"/>
    </source>
</evidence>
<gene>
    <name evidence="3" type="ORF">HYH02_000977</name>
</gene>
<feature type="transmembrane region" description="Helical" evidence="2">
    <location>
        <begin position="207"/>
        <end position="227"/>
    </location>
</feature>
<keyword evidence="4" id="KW-1185">Reference proteome</keyword>
<organism evidence="3 4">
    <name type="scientific">Chlamydomonas schloesseri</name>
    <dbReference type="NCBI Taxonomy" id="2026947"/>
    <lineage>
        <taxon>Eukaryota</taxon>
        <taxon>Viridiplantae</taxon>
        <taxon>Chlorophyta</taxon>
        <taxon>core chlorophytes</taxon>
        <taxon>Chlorophyceae</taxon>
        <taxon>CS clade</taxon>
        <taxon>Chlamydomonadales</taxon>
        <taxon>Chlamydomonadaceae</taxon>
        <taxon>Chlamydomonas</taxon>
    </lineage>
</organism>
<sequence>MQVQTRSTVSAARPVGASARRVSLAAVQQQVKQASTTAAAGPQEEIYIGFVKEEGFGDRTGRKGRVIKDDPRKYPSRDWVGVGGWAGGEAGLWQLREQVTKEKESKKPAGPAPSSPLPVKIPKAPAGKAPVYIGFVKEEGFGSREGKRGRIVVDDPRKYAGKEDLGPLAGVTGGFAAGEVGLKQYVATGDVKLRAPGQPGPKQFSPLTLAGAVALAGAVGGVVLGLVNDAGEIEQTRELLQRAATDENTLKYVAVGAAAVGATAVLVAINNAVRALQRQLEENGGRVVVSAAFLAVVLLVAKGIIESQ</sequence>
<evidence type="ECO:0000256" key="2">
    <source>
        <dbReference type="SAM" id="Phobius"/>
    </source>
</evidence>
<protein>
    <submittedName>
        <fullName evidence="3">Uncharacterized protein</fullName>
    </submittedName>
</protein>
<dbReference type="Proteomes" id="UP000613740">
    <property type="component" value="Unassembled WGS sequence"/>
</dbReference>
<accession>A0A835WVM7</accession>
<feature type="transmembrane region" description="Helical" evidence="2">
    <location>
        <begin position="252"/>
        <end position="273"/>
    </location>
</feature>
<proteinExistence type="predicted"/>
<evidence type="ECO:0000313" key="3">
    <source>
        <dbReference type="EMBL" id="KAG2455159.1"/>
    </source>
</evidence>
<comment type="caution">
    <text evidence="3">The sequence shown here is derived from an EMBL/GenBank/DDBJ whole genome shotgun (WGS) entry which is preliminary data.</text>
</comment>
<evidence type="ECO:0000256" key="1">
    <source>
        <dbReference type="SAM" id="MobiDB-lite"/>
    </source>
</evidence>
<name>A0A835WVM7_9CHLO</name>
<dbReference type="OrthoDB" id="547828at2759"/>
<keyword evidence="2" id="KW-0472">Membrane</keyword>